<evidence type="ECO:0000256" key="1">
    <source>
        <dbReference type="ARBA" id="ARBA00022679"/>
    </source>
</evidence>
<proteinExistence type="predicted"/>
<dbReference type="AlphaFoldDB" id="E6SFU2"/>
<dbReference type="STRING" id="710696.Intca_2364"/>
<gene>
    <name evidence="5" type="ordered locus">Intca_2364</name>
</gene>
<accession>E6SFU2</accession>
<evidence type="ECO:0000256" key="2">
    <source>
        <dbReference type="ARBA" id="ARBA00023315"/>
    </source>
</evidence>
<dbReference type="CDD" id="cd04301">
    <property type="entry name" value="NAT_SF"/>
    <property type="match status" value="1"/>
</dbReference>
<dbReference type="OrthoDB" id="9799092at2"/>
<dbReference type="InterPro" id="IPR000182">
    <property type="entry name" value="GNAT_dom"/>
</dbReference>
<dbReference type="KEGG" id="ica:Intca_2364"/>
<dbReference type="Gene3D" id="3.40.630.30">
    <property type="match status" value="1"/>
</dbReference>
<reference evidence="5 6" key="1">
    <citation type="journal article" date="2010" name="Stand. Genomic Sci.">
        <title>Complete genome sequence of Intrasporangium calvum type strain (7 KIP).</title>
        <authorList>
            <person name="Del Rio T.G."/>
            <person name="Chertkov O."/>
            <person name="Yasawong M."/>
            <person name="Lucas S."/>
            <person name="Deshpande S."/>
            <person name="Cheng J.F."/>
            <person name="Detter C."/>
            <person name="Tapia R."/>
            <person name="Han C."/>
            <person name="Goodwin L."/>
            <person name="Pitluck S."/>
            <person name="Liolios K."/>
            <person name="Ivanova N."/>
            <person name="Mavromatis K."/>
            <person name="Pati A."/>
            <person name="Chen A."/>
            <person name="Palaniappan K."/>
            <person name="Land M."/>
            <person name="Hauser L."/>
            <person name="Chang Y.J."/>
            <person name="Jeffries C.D."/>
            <person name="Rohde M."/>
            <person name="Pukall R."/>
            <person name="Sikorski J."/>
            <person name="Goker M."/>
            <person name="Woyke T."/>
            <person name="Bristow J."/>
            <person name="Eisen J.A."/>
            <person name="Markowitz V."/>
            <person name="Hugenholtz P."/>
            <person name="Kyrpides N.C."/>
            <person name="Klenk H.P."/>
            <person name="Lapidus A."/>
        </authorList>
    </citation>
    <scope>NUCLEOTIDE SEQUENCE [LARGE SCALE GENOMIC DNA]</scope>
    <source>
        <strain evidence="6">ATCC 23552 / DSM 43043 / JCM 3097 / NBRC 12989 / 7 KIP</strain>
    </source>
</reference>
<keyword evidence="1" id="KW-0808">Transferase</keyword>
<dbReference type="Pfam" id="PF00583">
    <property type="entry name" value="Acetyltransf_1"/>
    <property type="match status" value="1"/>
</dbReference>
<dbReference type="EMBL" id="CP002343">
    <property type="protein sequence ID" value="ADU48871.1"/>
    <property type="molecule type" value="Genomic_DNA"/>
</dbReference>
<organism evidence="5 6">
    <name type="scientific">Intrasporangium calvum (strain ATCC 23552 / DSM 43043 / JCM 3097 / NBRC 12989 / NCIMB 10167 / NRRL B-3866 / 7 KIP)</name>
    <dbReference type="NCBI Taxonomy" id="710696"/>
    <lineage>
        <taxon>Bacteria</taxon>
        <taxon>Bacillati</taxon>
        <taxon>Actinomycetota</taxon>
        <taxon>Actinomycetes</taxon>
        <taxon>Micrococcales</taxon>
        <taxon>Intrasporangiaceae</taxon>
        <taxon>Intrasporangium</taxon>
    </lineage>
</organism>
<dbReference type="PANTHER" id="PTHR43877">
    <property type="entry name" value="AMINOALKYLPHOSPHONATE N-ACETYLTRANSFERASE-RELATED-RELATED"/>
    <property type="match status" value="1"/>
</dbReference>
<feature type="domain" description="N-acetyltransferase" evidence="4">
    <location>
        <begin position="186"/>
        <end position="328"/>
    </location>
</feature>
<dbReference type="Proteomes" id="UP000008914">
    <property type="component" value="Chromosome"/>
</dbReference>
<dbReference type="GO" id="GO:0016747">
    <property type="term" value="F:acyltransferase activity, transferring groups other than amino-acyl groups"/>
    <property type="evidence" value="ECO:0007669"/>
    <property type="project" value="InterPro"/>
</dbReference>
<dbReference type="PROSITE" id="PS51186">
    <property type="entry name" value="GNAT"/>
    <property type="match status" value="2"/>
</dbReference>
<dbReference type="InterPro" id="IPR050832">
    <property type="entry name" value="Bact_Acetyltransf"/>
</dbReference>
<dbReference type="InterPro" id="IPR016181">
    <property type="entry name" value="Acyl_CoA_acyltransferase"/>
</dbReference>
<dbReference type="RefSeq" id="WP_013493185.1">
    <property type="nucleotide sequence ID" value="NC_014830.1"/>
</dbReference>
<evidence type="ECO:0000313" key="5">
    <source>
        <dbReference type="EMBL" id="ADU48871.1"/>
    </source>
</evidence>
<evidence type="ECO:0000256" key="3">
    <source>
        <dbReference type="SAM" id="MobiDB-lite"/>
    </source>
</evidence>
<feature type="domain" description="N-acetyltransferase" evidence="4">
    <location>
        <begin position="37"/>
        <end position="183"/>
    </location>
</feature>
<sequence>MLSDDEAGSEGTGPGEDAGSTPAAGPDPTDRLGLTGCDVRPLTSEDARAVFELMAAGELETIGVVAVEEGDIVSDWQRPSFDLATQSIGVFETGRLVGYAEVAMGRWADAAVAADHRGRGIGTGLALWTQRVSRRDGTGLVGQPVPHGSPGELLLRSLGYEELWTSWVLEMPEGATIDSQPVPDGYTIRPAEDEADFHAAHVVVEDAFLEWSVRERGTYADFAAQVVLRPGFEPWQIRLMTERSGEVVGTSILQLGEDCGYVSRLAVRRDERNRGLARALLVDSFAVARERGATRSELSTDSRTGALGLYEKVGMQVTSTWHHLAIQT</sequence>
<name>E6SFU2_INTC7</name>
<protein>
    <submittedName>
        <fullName evidence="5">GCN5-related N-acetyltransferase</fullName>
    </submittedName>
</protein>
<dbReference type="eggNOG" id="COG0456">
    <property type="taxonomic scope" value="Bacteria"/>
</dbReference>
<keyword evidence="6" id="KW-1185">Reference proteome</keyword>
<evidence type="ECO:0000313" key="6">
    <source>
        <dbReference type="Proteomes" id="UP000008914"/>
    </source>
</evidence>
<evidence type="ECO:0000259" key="4">
    <source>
        <dbReference type="PROSITE" id="PS51186"/>
    </source>
</evidence>
<feature type="region of interest" description="Disordered" evidence="3">
    <location>
        <begin position="1"/>
        <end position="34"/>
    </location>
</feature>
<dbReference type="PANTHER" id="PTHR43877:SF2">
    <property type="entry name" value="AMINOALKYLPHOSPHONATE N-ACETYLTRANSFERASE-RELATED"/>
    <property type="match status" value="1"/>
</dbReference>
<dbReference type="HOGENOM" id="CLU_056890_2_0_11"/>
<keyword evidence="2" id="KW-0012">Acyltransferase</keyword>
<dbReference type="SUPFAM" id="SSF55729">
    <property type="entry name" value="Acyl-CoA N-acyltransferases (Nat)"/>
    <property type="match status" value="2"/>
</dbReference>